<dbReference type="Proteomes" id="UP000887565">
    <property type="component" value="Unplaced"/>
</dbReference>
<dbReference type="AlphaFoldDB" id="A0A915KUR3"/>
<name>A0A915KUR3_ROMCU</name>
<evidence type="ECO:0000313" key="2">
    <source>
        <dbReference type="WBParaSite" id="nRc.2.0.1.t42216-RA"/>
    </source>
</evidence>
<evidence type="ECO:0000313" key="1">
    <source>
        <dbReference type="Proteomes" id="UP000887565"/>
    </source>
</evidence>
<proteinExistence type="predicted"/>
<accession>A0A915KUR3</accession>
<sequence>MKRKEKKFDAETAGVSAQMTQCRTGWSAQMTQCRTGWRPNGGAETCLSVVCKLYVSLSFGKSLCNGAN</sequence>
<protein>
    <submittedName>
        <fullName evidence="2">Uncharacterized protein</fullName>
    </submittedName>
</protein>
<keyword evidence="1" id="KW-1185">Reference proteome</keyword>
<dbReference type="WBParaSite" id="nRc.2.0.1.t42216-RA">
    <property type="protein sequence ID" value="nRc.2.0.1.t42216-RA"/>
    <property type="gene ID" value="nRc.2.0.1.g42216"/>
</dbReference>
<organism evidence="1 2">
    <name type="scientific">Romanomermis culicivorax</name>
    <name type="common">Nematode worm</name>
    <dbReference type="NCBI Taxonomy" id="13658"/>
    <lineage>
        <taxon>Eukaryota</taxon>
        <taxon>Metazoa</taxon>
        <taxon>Ecdysozoa</taxon>
        <taxon>Nematoda</taxon>
        <taxon>Enoplea</taxon>
        <taxon>Dorylaimia</taxon>
        <taxon>Mermithida</taxon>
        <taxon>Mermithoidea</taxon>
        <taxon>Mermithidae</taxon>
        <taxon>Romanomermis</taxon>
    </lineage>
</organism>
<reference evidence="2" key="1">
    <citation type="submission" date="2022-11" db="UniProtKB">
        <authorList>
            <consortium name="WormBaseParasite"/>
        </authorList>
    </citation>
    <scope>IDENTIFICATION</scope>
</reference>